<evidence type="ECO:0000259" key="2">
    <source>
        <dbReference type="PROSITE" id="PS50878"/>
    </source>
</evidence>
<dbReference type="Pfam" id="PF26215">
    <property type="entry name" value="HTH_animal"/>
    <property type="match status" value="1"/>
</dbReference>
<dbReference type="PANTHER" id="PTHR21301:SF10">
    <property type="entry name" value="REVERSE TRANSCRIPTASE DOMAIN-CONTAINING PROTEIN"/>
    <property type="match status" value="1"/>
</dbReference>
<accession>A0A816FCA4</accession>
<evidence type="ECO:0000256" key="1">
    <source>
        <dbReference type="SAM" id="Coils"/>
    </source>
</evidence>
<organism evidence="3 5">
    <name type="scientific">Rotaria magnacalcarata</name>
    <dbReference type="NCBI Taxonomy" id="392030"/>
    <lineage>
        <taxon>Eukaryota</taxon>
        <taxon>Metazoa</taxon>
        <taxon>Spiralia</taxon>
        <taxon>Gnathifera</taxon>
        <taxon>Rotifera</taxon>
        <taxon>Eurotatoria</taxon>
        <taxon>Bdelloidea</taxon>
        <taxon>Philodinida</taxon>
        <taxon>Philodinidae</taxon>
        <taxon>Rotaria</taxon>
    </lineage>
</organism>
<dbReference type="InterPro" id="IPR000477">
    <property type="entry name" value="RT_dom"/>
</dbReference>
<feature type="coiled-coil region" evidence="1">
    <location>
        <begin position="247"/>
        <end position="274"/>
    </location>
</feature>
<proteinExistence type="predicted"/>
<reference evidence="3" key="1">
    <citation type="submission" date="2021-02" db="EMBL/GenBank/DDBJ databases">
        <authorList>
            <person name="Nowell W R."/>
        </authorList>
    </citation>
    <scope>NUCLEOTIDE SEQUENCE</scope>
</reference>
<keyword evidence="1" id="KW-0175">Coiled coil</keyword>
<comment type="caution">
    <text evidence="3">The sequence shown here is derived from an EMBL/GenBank/DDBJ whole genome shotgun (WGS) entry which is preliminary data.</text>
</comment>
<evidence type="ECO:0000313" key="3">
    <source>
        <dbReference type="EMBL" id="CAF1658751.1"/>
    </source>
</evidence>
<dbReference type="PROSITE" id="PS50878">
    <property type="entry name" value="RT_POL"/>
    <property type="match status" value="1"/>
</dbReference>
<gene>
    <name evidence="4" type="ORF">GIL414_LOCUS29847</name>
    <name evidence="3" type="ORF">KQP761_LOCUS31572</name>
</gene>
<dbReference type="Proteomes" id="UP000681720">
    <property type="component" value="Unassembled WGS sequence"/>
</dbReference>
<dbReference type="Pfam" id="PF00078">
    <property type="entry name" value="RVT_1"/>
    <property type="match status" value="1"/>
</dbReference>
<dbReference type="PANTHER" id="PTHR21301">
    <property type="entry name" value="REVERSE TRANSCRIPTASE"/>
    <property type="match status" value="1"/>
</dbReference>
<dbReference type="EMBL" id="CAJOBJ010055419">
    <property type="protein sequence ID" value="CAF4393667.1"/>
    <property type="molecule type" value="Genomic_DNA"/>
</dbReference>
<evidence type="ECO:0000313" key="5">
    <source>
        <dbReference type="Proteomes" id="UP000663834"/>
    </source>
</evidence>
<protein>
    <recommendedName>
        <fullName evidence="2">Reverse transcriptase domain-containing protein</fullName>
    </recommendedName>
</protein>
<dbReference type="AlphaFoldDB" id="A0A816FCA4"/>
<dbReference type="EMBL" id="CAJNOW010017579">
    <property type="protein sequence ID" value="CAF1658751.1"/>
    <property type="molecule type" value="Genomic_DNA"/>
</dbReference>
<name>A0A816FCA4_9BILA</name>
<dbReference type="OrthoDB" id="6752697at2759"/>
<feature type="domain" description="Reverse transcriptase" evidence="2">
    <location>
        <begin position="340"/>
        <end position="607"/>
    </location>
</feature>
<dbReference type="InterPro" id="IPR058912">
    <property type="entry name" value="HTH_animal"/>
</dbReference>
<evidence type="ECO:0000313" key="4">
    <source>
        <dbReference type="EMBL" id="CAF4393667.1"/>
    </source>
</evidence>
<dbReference type="CDD" id="cd00304">
    <property type="entry name" value="RT_like"/>
    <property type="match status" value="1"/>
</dbReference>
<sequence length="913" mass="107474">MNRNNYSQFIWQHYGRIVNKNVLYWGNSLIKLNKIKHDLNFLKTCKKERLIPKFVRFHVTSTHAIYKKAIHQCYQNILTDEIKYKKRQLTKAYHISNNFHKLNYNDINKNHFYMLEKIFEKLILKKSKNWIVTHNRKLESLRTEYNRTQEDPNISSIDPIKNYSKRKLTSQEHAALINGLDFVYHNLSFNDKDFISNVETFFVSLLGRCTDKYDWEEKDIDDNTIYNLTPEQLQYAAKLRSISDRFKRNAIKELKSYKNNHKEYLSSLRKLAQDKSIYITRPDKGKGVVILDRNEYIKKMHEILNDSSTFKTINHDPTLKKENKLKRILCEMKKRGFLSENELKQVTPCGSHCARLYGLPKVHKTGIPLRPVISSIGSYNYRLAKLLAAKLQPLRKNKYILKDTFDFIESIKKLNPTLLKHRMVSFDVTSLFTKVPLSYTINLILDKMYGPEHYCPKFIKVKSDWCSKCLNRHDMKTLLDIATSDTHFSFNNLHYQQHNGVAMGSPLAPVLADIFMIHLENKLMDKLKKAGVLWYKRYVDDTFVIIRKKAKINNIKKILNSLHKDIQFTSVQEQNNELSFLDVLVRRNNKRFETSVYRKPTYTNLLLKWSSFVPKSYKISAISCMVYRAIHISSSFTIMHKEFEFIRDITKLNGYPKYFVECQIRHTLNRYIEKQSILNKDIKTKHLEQKQDNKETHIDRIVVNVPYAEKATRQFSKEINKLAKKVKPTSQIIIVPRPPPAVKHIFKNKDEIPKNLKSHVVYQLSCNTCSEKYIGKTVRQASRRLKEHGAPQTITTIEQSQYLRRSERIANNKKLQIYYGESDSNTEEEVPQINTASAIQQHITSTNHKIDWNNWLILDSYNHPYRLLVKESLAIIENSPSLNRTIRSTPLVVYPEGSMKRPTRIKTTSQDSK</sequence>
<dbReference type="Proteomes" id="UP000663834">
    <property type="component" value="Unassembled WGS sequence"/>
</dbReference>